<dbReference type="Pfam" id="PF11374">
    <property type="entry name" value="DUF3176"/>
    <property type="match status" value="1"/>
</dbReference>
<gene>
    <name evidence="2" type="ORF">QBC38DRAFT_428130</name>
</gene>
<keyword evidence="3" id="KW-1185">Reference proteome</keyword>
<comment type="caution">
    <text evidence="2">The sequence shown here is derived from an EMBL/GenBank/DDBJ whole genome shotgun (WGS) entry which is preliminary data.</text>
</comment>
<reference evidence="2" key="1">
    <citation type="journal article" date="2023" name="Mol. Phylogenet. Evol.">
        <title>Genome-scale phylogeny and comparative genomics of the fungal order Sordariales.</title>
        <authorList>
            <person name="Hensen N."/>
            <person name="Bonometti L."/>
            <person name="Westerberg I."/>
            <person name="Brannstrom I.O."/>
            <person name="Guillou S."/>
            <person name="Cros-Aarteil S."/>
            <person name="Calhoun S."/>
            <person name="Haridas S."/>
            <person name="Kuo A."/>
            <person name="Mondo S."/>
            <person name="Pangilinan J."/>
            <person name="Riley R."/>
            <person name="LaButti K."/>
            <person name="Andreopoulos B."/>
            <person name="Lipzen A."/>
            <person name="Chen C."/>
            <person name="Yan M."/>
            <person name="Daum C."/>
            <person name="Ng V."/>
            <person name="Clum A."/>
            <person name="Steindorff A."/>
            <person name="Ohm R.A."/>
            <person name="Martin F."/>
            <person name="Silar P."/>
            <person name="Natvig D.O."/>
            <person name="Lalanne C."/>
            <person name="Gautier V."/>
            <person name="Ament-Velasquez S.L."/>
            <person name="Kruys A."/>
            <person name="Hutchinson M.I."/>
            <person name="Powell A.J."/>
            <person name="Barry K."/>
            <person name="Miller A.N."/>
            <person name="Grigoriev I.V."/>
            <person name="Debuchy R."/>
            <person name="Gladieux P."/>
            <person name="Hiltunen Thoren M."/>
            <person name="Johannesson H."/>
        </authorList>
    </citation>
    <scope>NUCLEOTIDE SEQUENCE</scope>
    <source>
        <strain evidence="2">CBS 990.96</strain>
    </source>
</reference>
<feature type="transmembrane region" description="Helical" evidence="1">
    <location>
        <begin position="28"/>
        <end position="48"/>
    </location>
</feature>
<dbReference type="PANTHER" id="PTHR35394:SF5">
    <property type="entry name" value="DUF3176 DOMAIN-CONTAINING PROTEIN"/>
    <property type="match status" value="1"/>
</dbReference>
<keyword evidence="1" id="KW-0472">Membrane</keyword>
<sequence>MDTISLHSDDSFHRPKSQSWIRGWWREILSMAVSLACTVCLVSILIAMKDRPHTAWAVPFVSLPAMLSILTTISKSTTALALAACMSQYKWIYFKERARKLSDLNLLDDASRGPNGSLFLLLEKPLALASLGAVAIILSLSLEPSVQQIVNLTPRNRTLTISDQNVFLKLAHRYDGGATGPLDRYHSIVDTDSAETENIDIPMQAAMYSGLYNLDTPPVFSCPSNCSWPDTYVSLGFKSNCTDVTDEVFRRYGISHESFDSGDNIITPGNITLDVGLTGPDSQSRPVVVIRSRALFNGGLDQGPVDNKTAPVHRVDPNIARIAVFRHDTTGTSRRKNITECDISVVAYKYSEITVINDKLVEGKEESISLQYYYYY</sequence>
<dbReference type="Proteomes" id="UP001301958">
    <property type="component" value="Unassembled WGS sequence"/>
</dbReference>
<reference evidence="2" key="2">
    <citation type="submission" date="2023-05" db="EMBL/GenBank/DDBJ databases">
        <authorList>
            <consortium name="Lawrence Berkeley National Laboratory"/>
            <person name="Steindorff A."/>
            <person name="Hensen N."/>
            <person name="Bonometti L."/>
            <person name="Westerberg I."/>
            <person name="Brannstrom I.O."/>
            <person name="Guillou S."/>
            <person name="Cros-Aarteil S."/>
            <person name="Calhoun S."/>
            <person name="Haridas S."/>
            <person name="Kuo A."/>
            <person name="Mondo S."/>
            <person name="Pangilinan J."/>
            <person name="Riley R."/>
            <person name="Labutti K."/>
            <person name="Andreopoulos B."/>
            <person name="Lipzen A."/>
            <person name="Chen C."/>
            <person name="Yanf M."/>
            <person name="Daum C."/>
            <person name="Ng V."/>
            <person name="Clum A."/>
            <person name="Ohm R."/>
            <person name="Martin F."/>
            <person name="Silar P."/>
            <person name="Natvig D."/>
            <person name="Lalanne C."/>
            <person name="Gautier V."/>
            <person name="Ament-Velasquez S.L."/>
            <person name="Kruys A."/>
            <person name="Hutchinson M.I."/>
            <person name="Powell A.J."/>
            <person name="Barry K."/>
            <person name="Miller A.N."/>
            <person name="Grigoriev I.V."/>
            <person name="Debuchy R."/>
            <person name="Gladieux P."/>
            <person name="Thoren M.H."/>
            <person name="Johannesson H."/>
        </authorList>
    </citation>
    <scope>NUCLEOTIDE SEQUENCE</scope>
    <source>
        <strain evidence="2">CBS 990.96</strain>
    </source>
</reference>
<feature type="transmembrane region" description="Helical" evidence="1">
    <location>
        <begin position="55"/>
        <end position="73"/>
    </location>
</feature>
<evidence type="ECO:0000313" key="3">
    <source>
        <dbReference type="Proteomes" id="UP001301958"/>
    </source>
</evidence>
<dbReference type="InterPro" id="IPR021514">
    <property type="entry name" value="DUF3176"/>
</dbReference>
<organism evidence="2 3">
    <name type="scientific">Podospora fimiseda</name>
    <dbReference type="NCBI Taxonomy" id="252190"/>
    <lineage>
        <taxon>Eukaryota</taxon>
        <taxon>Fungi</taxon>
        <taxon>Dikarya</taxon>
        <taxon>Ascomycota</taxon>
        <taxon>Pezizomycotina</taxon>
        <taxon>Sordariomycetes</taxon>
        <taxon>Sordariomycetidae</taxon>
        <taxon>Sordariales</taxon>
        <taxon>Podosporaceae</taxon>
        <taxon>Podospora</taxon>
    </lineage>
</organism>
<dbReference type="PANTHER" id="PTHR35394">
    <property type="entry name" value="DUF3176 DOMAIN-CONTAINING PROTEIN"/>
    <property type="match status" value="1"/>
</dbReference>
<evidence type="ECO:0000256" key="1">
    <source>
        <dbReference type="SAM" id="Phobius"/>
    </source>
</evidence>
<keyword evidence="1" id="KW-1133">Transmembrane helix</keyword>
<keyword evidence="1" id="KW-0812">Transmembrane</keyword>
<dbReference type="EMBL" id="MU865497">
    <property type="protein sequence ID" value="KAK4222000.1"/>
    <property type="molecule type" value="Genomic_DNA"/>
</dbReference>
<evidence type="ECO:0000313" key="2">
    <source>
        <dbReference type="EMBL" id="KAK4222000.1"/>
    </source>
</evidence>
<name>A0AAN6YNZ2_9PEZI</name>
<accession>A0AAN6YNZ2</accession>
<protein>
    <submittedName>
        <fullName evidence="2">Uncharacterized protein</fullName>
    </submittedName>
</protein>
<proteinExistence type="predicted"/>
<dbReference type="AlphaFoldDB" id="A0AAN6YNZ2"/>